<dbReference type="Proteomes" id="UP001367508">
    <property type="component" value="Unassembled WGS sequence"/>
</dbReference>
<feature type="compositionally biased region" description="Polar residues" evidence="1">
    <location>
        <begin position="155"/>
        <end position="170"/>
    </location>
</feature>
<evidence type="ECO:0000313" key="2">
    <source>
        <dbReference type="EMBL" id="KAK7338325.1"/>
    </source>
</evidence>
<organism evidence="2 3">
    <name type="scientific">Canavalia gladiata</name>
    <name type="common">Sword bean</name>
    <name type="synonym">Dolichos gladiatus</name>
    <dbReference type="NCBI Taxonomy" id="3824"/>
    <lineage>
        <taxon>Eukaryota</taxon>
        <taxon>Viridiplantae</taxon>
        <taxon>Streptophyta</taxon>
        <taxon>Embryophyta</taxon>
        <taxon>Tracheophyta</taxon>
        <taxon>Spermatophyta</taxon>
        <taxon>Magnoliopsida</taxon>
        <taxon>eudicotyledons</taxon>
        <taxon>Gunneridae</taxon>
        <taxon>Pentapetalae</taxon>
        <taxon>rosids</taxon>
        <taxon>fabids</taxon>
        <taxon>Fabales</taxon>
        <taxon>Fabaceae</taxon>
        <taxon>Papilionoideae</taxon>
        <taxon>50 kb inversion clade</taxon>
        <taxon>NPAAA clade</taxon>
        <taxon>indigoferoid/millettioid clade</taxon>
        <taxon>Phaseoleae</taxon>
        <taxon>Canavalia</taxon>
    </lineage>
</organism>
<proteinExistence type="predicted"/>
<accession>A0AAN9LLM2</accession>
<comment type="caution">
    <text evidence="2">The sequence shown here is derived from an EMBL/GenBank/DDBJ whole genome shotgun (WGS) entry which is preliminary data.</text>
</comment>
<evidence type="ECO:0000256" key="1">
    <source>
        <dbReference type="SAM" id="MobiDB-lite"/>
    </source>
</evidence>
<evidence type="ECO:0000313" key="3">
    <source>
        <dbReference type="Proteomes" id="UP001367508"/>
    </source>
</evidence>
<name>A0AAN9LLM2_CANGL</name>
<sequence>MFLYMVLRKNIYDASDLVSNRRKFRRTLLTVQRESRISSLPNGFYEPLLPCYSPELRLLFSKKKMKISDSLQIVETLGKLDASESITLGCTKHVEAAPQTPPQCPSSLVIEETPVKLDAFESQTSGSPENISTAPQTPPPCQKLKTRLIEHPQRTEIQNSDNLGPSSPHQSVEREQSFERNEVLNLMEEVKNN</sequence>
<keyword evidence="3" id="KW-1185">Reference proteome</keyword>
<dbReference type="CDD" id="cd21793">
    <property type="entry name" value="Rad21_Rec8_M_AtSYN1-like"/>
    <property type="match status" value="1"/>
</dbReference>
<feature type="region of interest" description="Disordered" evidence="1">
    <location>
        <begin position="121"/>
        <end position="193"/>
    </location>
</feature>
<protein>
    <submittedName>
        <fullName evidence="2">Uncharacterized protein</fullName>
    </submittedName>
</protein>
<gene>
    <name evidence="2" type="ORF">VNO77_18931</name>
</gene>
<dbReference type="EMBL" id="JAYMYQ010000004">
    <property type="protein sequence ID" value="KAK7338325.1"/>
    <property type="molecule type" value="Genomic_DNA"/>
</dbReference>
<feature type="compositionally biased region" description="Polar residues" evidence="1">
    <location>
        <begin position="121"/>
        <end position="135"/>
    </location>
</feature>
<reference evidence="2 3" key="1">
    <citation type="submission" date="2024-01" db="EMBL/GenBank/DDBJ databases">
        <title>The genomes of 5 underutilized Papilionoideae crops provide insights into root nodulation and disease resistanc.</title>
        <authorList>
            <person name="Jiang F."/>
        </authorList>
    </citation>
    <scope>NUCLEOTIDE SEQUENCE [LARGE SCALE GENOMIC DNA]</scope>
    <source>
        <strain evidence="2">LVBAO_FW01</strain>
        <tissue evidence="2">Leaves</tissue>
    </source>
</reference>
<feature type="compositionally biased region" description="Basic and acidic residues" evidence="1">
    <location>
        <begin position="171"/>
        <end position="193"/>
    </location>
</feature>
<dbReference type="AlphaFoldDB" id="A0AAN9LLM2"/>